<evidence type="ECO:0000313" key="3">
    <source>
        <dbReference type="Proteomes" id="UP000410492"/>
    </source>
</evidence>
<dbReference type="InterPro" id="IPR001611">
    <property type="entry name" value="Leu-rich_rpt"/>
</dbReference>
<reference evidence="2 3" key="1">
    <citation type="submission" date="2019-01" db="EMBL/GenBank/DDBJ databases">
        <authorList>
            <person name="Sayadi A."/>
        </authorList>
    </citation>
    <scope>NUCLEOTIDE SEQUENCE [LARGE SCALE GENOMIC DNA]</scope>
</reference>
<gene>
    <name evidence="2" type="ORF">CALMAC_LOCUS7652</name>
</gene>
<sequence length="476" mass="54496">MKIAVFYWILRPQRRAVRIVPNIPYRDSCREAFFSLNIPNFPSQTVFLDILHSSTIARPSLLQHCTSENQLVKCQQKMPDFVDHTAIAFQLTGVKIKTFDLGKVVQAFPNVRNVSITDGNIVTLIPPKKLNSIKVLELRRLLLTNISKDFVRHFQNIEVLDLRENRLEQFPIEFFLGSVKELRLSNNSWNCSEDLGWILAIDKQVAVDIDELKCMGLPYPGKPLISIAQYVKELHDTCTTGCECSLSKVVQDLMTDELEPMITINCSYRGFTELPSNLPNNTRTLHLEGNSIASLEPLHSNPVYHSLWDLYLDDNDVTNIDELEGSFWLKHFREFSLKGNKLTKIPAYALDNALLKNPNMPKAVRLYLGGNPWRCDCVFIPVFQELVLQKYATQIRDIRDVKCSYVEGDENSLMPIIDLSRSSVCRLPPEYSLQEGLDLLNGILASLIVFILGKLAYDYYHFKKTGRLPWIVTKMP</sequence>
<dbReference type="Gene3D" id="3.80.10.10">
    <property type="entry name" value="Ribonuclease Inhibitor"/>
    <property type="match status" value="2"/>
</dbReference>
<dbReference type="AlphaFoldDB" id="A0A653CDF6"/>
<dbReference type="OrthoDB" id="6343311at2759"/>
<dbReference type="GO" id="GO:0005615">
    <property type="term" value="C:extracellular space"/>
    <property type="evidence" value="ECO:0007669"/>
    <property type="project" value="TreeGrafter"/>
</dbReference>
<keyword evidence="3" id="KW-1185">Reference proteome</keyword>
<name>A0A653CDF6_CALMS</name>
<evidence type="ECO:0000313" key="2">
    <source>
        <dbReference type="EMBL" id="VEN45080.1"/>
    </source>
</evidence>
<organism evidence="2 3">
    <name type="scientific">Callosobruchus maculatus</name>
    <name type="common">Southern cowpea weevil</name>
    <name type="synonym">Pulse bruchid</name>
    <dbReference type="NCBI Taxonomy" id="64391"/>
    <lineage>
        <taxon>Eukaryota</taxon>
        <taxon>Metazoa</taxon>
        <taxon>Ecdysozoa</taxon>
        <taxon>Arthropoda</taxon>
        <taxon>Hexapoda</taxon>
        <taxon>Insecta</taxon>
        <taxon>Pterygota</taxon>
        <taxon>Neoptera</taxon>
        <taxon>Endopterygota</taxon>
        <taxon>Coleoptera</taxon>
        <taxon>Polyphaga</taxon>
        <taxon>Cucujiformia</taxon>
        <taxon>Chrysomeloidea</taxon>
        <taxon>Chrysomelidae</taxon>
        <taxon>Bruchinae</taxon>
        <taxon>Bruchini</taxon>
        <taxon>Callosobruchus</taxon>
    </lineage>
</organism>
<dbReference type="SUPFAM" id="SSF52058">
    <property type="entry name" value="L domain-like"/>
    <property type="match status" value="1"/>
</dbReference>
<evidence type="ECO:0008006" key="4">
    <source>
        <dbReference type="Google" id="ProtNLM"/>
    </source>
</evidence>
<dbReference type="PANTHER" id="PTHR24373:SF370">
    <property type="entry name" value="FISH-LIPS, ISOFORM E"/>
    <property type="match status" value="1"/>
</dbReference>
<keyword evidence="1" id="KW-0732">Signal</keyword>
<dbReference type="GO" id="GO:0031012">
    <property type="term" value="C:extracellular matrix"/>
    <property type="evidence" value="ECO:0007669"/>
    <property type="project" value="TreeGrafter"/>
</dbReference>
<dbReference type="Proteomes" id="UP000410492">
    <property type="component" value="Unassembled WGS sequence"/>
</dbReference>
<dbReference type="InterPro" id="IPR032675">
    <property type="entry name" value="LRR_dom_sf"/>
</dbReference>
<evidence type="ECO:0000256" key="1">
    <source>
        <dbReference type="ARBA" id="ARBA00022729"/>
    </source>
</evidence>
<protein>
    <recommendedName>
        <fullName evidence="4">LRRCT domain-containing protein</fullName>
    </recommendedName>
</protein>
<proteinExistence type="predicted"/>
<dbReference type="PROSITE" id="PS51450">
    <property type="entry name" value="LRR"/>
    <property type="match status" value="1"/>
</dbReference>
<accession>A0A653CDF6</accession>
<dbReference type="EMBL" id="CAACVG010007368">
    <property type="protein sequence ID" value="VEN45080.1"/>
    <property type="molecule type" value="Genomic_DNA"/>
</dbReference>
<dbReference type="PANTHER" id="PTHR24373">
    <property type="entry name" value="SLIT RELATED LEUCINE-RICH REPEAT NEURONAL PROTEIN"/>
    <property type="match status" value="1"/>
</dbReference>
<dbReference type="InterPro" id="IPR050328">
    <property type="entry name" value="Dev_Immune_Receptor"/>
</dbReference>